<dbReference type="EMBL" id="JWIN03000017">
    <property type="protein sequence ID" value="KAB1264035.1"/>
    <property type="molecule type" value="Genomic_DNA"/>
</dbReference>
<protein>
    <submittedName>
        <fullName evidence="2">Uncharacterized protein</fullName>
    </submittedName>
</protein>
<sequence length="76" mass="7998">VVKQLCGTVTLDQSRGTNGTSPCDEEHSPATAAKAKVGATSIYPTKDTKASIAATKVSYSKVSERKQDEDPDARSL</sequence>
<reference evidence="2 3" key="1">
    <citation type="journal article" date="2019" name="Mol. Ecol. Resour.">
        <title>Improving Illumina assemblies with Hi-C and long reads: an example with the North African dromedary.</title>
        <authorList>
            <person name="Elbers J.P."/>
            <person name="Rogers M.F."/>
            <person name="Perelman P.L."/>
            <person name="Proskuryakova A.A."/>
            <person name="Serdyukova N.A."/>
            <person name="Johnson W.E."/>
            <person name="Horin P."/>
            <person name="Corander J."/>
            <person name="Murphy D."/>
            <person name="Burger P.A."/>
        </authorList>
    </citation>
    <scope>NUCLEOTIDE SEQUENCE [LARGE SCALE GENOMIC DNA]</scope>
    <source>
        <strain evidence="2">Drom800</strain>
        <tissue evidence="2">Blood</tissue>
    </source>
</reference>
<feature type="compositionally biased region" description="Basic and acidic residues" evidence="1">
    <location>
        <begin position="62"/>
        <end position="76"/>
    </location>
</feature>
<evidence type="ECO:0000313" key="3">
    <source>
        <dbReference type="Proteomes" id="UP000299084"/>
    </source>
</evidence>
<evidence type="ECO:0000313" key="2">
    <source>
        <dbReference type="EMBL" id="KAB1264035.1"/>
    </source>
</evidence>
<accession>A0A5N4CYW9</accession>
<name>A0A5N4CYW9_CAMDR</name>
<dbReference type="Proteomes" id="UP000299084">
    <property type="component" value="Unassembled WGS sequence"/>
</dbReference>
<gene>
    <name evidence="2" type="ORF">Cadr_000020295</name>
</gene>
<feature type="region of interest" description="Disordered" evidence="1">
    <location>
        <begin position="1"/>
        <end position="32"/>
    </location>
</feature>
<proteinExistence type="predicted"/>
<evidence type="ECO:0000256" key="1">
    <source>
        <dbReference type="SAM" id="MobiDB-lite"/>
    </source>
</evidence>
<dbReference type="AlphaFoldDB" id="A0A5N4CYW9"/>
<organism evidence="2 3">
    <name type="scientific">Camelus dromedarius</name>
    <name type="common">Dromedary</name>
    <name type="synonym">Arabian camel</name>
    <dbReference type="NCBI Taxonomy" id="9838"/>
    <lineage>
        <taxon>Eukaryota</taxon>
        <taxon>Metazoa</taxon>
        <taxon>Chordata</taxon>
        <taxon>Craniata</taxon>
        <taxon>Vertebrata</taxon>
        <taxon>Euteleostomi</taxon>
        <taxon>Mammalia</taxon>
        <taxon>Eutheria</taxon>
        <taxon>Laurasiatheria</taxon>
        <taxon>Artiodactyla</taxon>
        <taxon>Tylopoda</taxon>
        <taxon>Camelidae</taxon>
        <taxon>Camelus</taxon>
    </lineage>
</organism>
<comment type="caution">
    <text evidence="2">The sequence shown here is derived from an EMBL/GenBank/DDBJ whole genome shotgun (WGS) entry which is preliminary data.</text>
</comment>
<keyword evidence="3" id="KW-1185">Reference proteome</keyword>
<feature type="region of interest" description="Disordered" evidence="1">
    <location>
        <begin position="57"/>
        <end position="76"/>
    </location>
</feature>
<feature type="compositionally biased region" description="Polar residues" evidence="1">
    <location>
        <begin position="10"/>
        <end position="21"/>
    </location>
</feature>
<feature type="non-terminal residue" evidence="2">
    <location>
        <position position="1"/>
    </location>
</feature>